<evidence type="ECO:0000313" key="4">
    <source>
        <dbReference type="Proteomes" id="UP000235584"/>
    </source>
</evidence>
<protein>
    <submittedName>
        <fullName evidence="3">Uncharacterized protein</fullName>
    </submittedName>
</protein>
<name>A0A2K9NW93_BACTC</name>
<dbReference type="Pfam" id="PF07687">
    <property type="entry name" value="M20_dimer"/>
    <property type="match status" value="1"/>
</dbReference>
<keyword evidence="2" id="KW-0378">Hydrolase</keyword>
<dbReference type="InterPro" id="IPR011650">
    <property type="entry name" value="Peptidase_M20_dimer"/>
</dbReference>
<dbReference type="EMBL" id="CP025704">
    <property type="protein sequence ID" value="AUN99788.1"/>
    <property type="molecule type" value="Genomic_DNA"/>
</dbReference>
<dbReference type="GO" id="GO:0046872">
    <property type="term" value="F:metal ion binding"/>
    <property type="evidence" value="ECO:0007669"/>
    <property type="project" value="UniProtKB-KW"/>
</dbReference>
<dbReference type="Proteomes" id="UP000235584">
    <property type="component" value="Chromosome"/>
</dbReference>
<dbReference type="InterPro" id="IPR050072">
    <property type="entry name" value="Peptidase_M20A"/>
</dbReference>
<dbReference type="InterPro" id="IPR036264">
    <property type="entry name" value="Bact_exopeptidase_dim_dom"/>
</dbReference>
<organism evidence="3 4">
    <name type="scientific">Bacteriovorax stolpii</name>
    <name type="common">Bdellovibrio stolpii</name>
    <dbReference type="NCBI Taxonomy" id="960"/>
    <lineage>
        <taxon>Bacteria</taxon>
        <taxon>Pseudomonadati</taxon>
        <taxon>Bdellovibrionota</taxon>
        <taxon>Bacteriovoracia</taxon>
        <taxon>Bacteriovoracales</taxon>
        <taxon>Bacteriovoracaceae</taxon>
        <taxon>Bacteriovorax</taxon>
    </lineage>
</organism>
<dbReference type="RefSeq" id="WP_102245077.1">
    <property type="nucleotide sequence ID" value="NZ_CP025704.1"/>
</dbReference>
<gene>
    <name evidence="3" type="ORF">C0V70_17080</name>
</gene>
<dbReference type="SUPFAM" id="SSF55031">
    <property type="entry name" value="Bacterial exopeptidase dimerisation domain"/>
    <property type="match status" value="1"/>
</dbReference>
<dbReference type="PANTHER" id="PTHR43808:SF9">
    <property type="entry name" value="BLL0789 PROTEIN"/>
    <property type="match status" value="1"/>
</dbReference>
<evidence type="ECO:0000313" key="3">
    <source>
        <dbReference type="EMBL" id="AUN99788.1"/>
    </source>
</evidence>
<dbReference type="PANTHER" id="PTHR43808">
    <property type="entry name" value="ACETYLORNITHINE DEACETYLASE"/>
    <property type="match status" value="1"/>
</dbReference>
<keyword evidence="4" id="KW-1185">Reference proteome</keyword>
<accession>A0A2K9NW93</accession>
<dbReference type="AlphaFoldDB" id="A0A2K9NW93"/>
<dbReference type="Gene3D" id="3.40.630.10">
    <property type="entry name" value="Zn peptidases"/>
    <property type="match status" value="1"/>
</dbReference>
<sequence length="402" mass="44831">MLDLALPLVTPPFPVAETLSGLDFLEELVGMDSQTKNVEGVNRVQRKIALKLKELGFVCSFIPNLESETGDLLYAVKPGETSEQISFIGHADTVCSPDQDFYFKIHYASQTLTGPGIGDDKGSIVMALESLRSFFAAHPTHHHTYAFVCSPCEETGSIGFHSFFKEVGEKSKIVFGLEPALFNGSLISSRNGNRWYNINIKGKASHAGRFGEPFINAAHHACEFISKLHPLNDIDNKIKVNVGTMRGGMDRYNVICDTMEIKLDTRFPSLEARDEIDQAIRSLIDNSSVECFYTKEQCQTAIEIVDDCPPLPLQPDHHLLLLKYVDVIEEIEGERCDLEHSGGAADINYFARPGLIYLDGVGPKTKGMHTKNEEMCLKSFYSRQYALTKMLTLLEKGDFYDN</sequence>
<dbReference type="GO" id="GO:0016787">
    <property type="term" value="F:hydrolase activity"/>
    <property type="evidence" value="ECO:0007669"/>
    <property type="project" value="UniProtKB-KW"/>
</dbReference>
<reference evidence="3 4" key="1">
    <citation type="submission" date="2018-01" db="EMBL/GenBank/DDBJ databases">
        <title>Complete genome sequence of Bacteriovorax stolpii DSM12778.</title>
        <authorList>
            <person name="Tang B."/>
            <person name="Chang J."/>
        </authorList>
    </citation>
    <scope>NUCLEOTIDE SEQUENCE [LARGE SCALE GENOMIC DNA]</scope>
    <source>
        <strain evidence="3 4">DSM 12778</strain>
    </source>
</reference>
<keyword evidence="1" id="KW-0479">Metal-binding</keyword>
<dbReference type="InterPro" id="IPR002933">
    <property type="entry name" value="Peptidase_M20"/>
</dbReference>
<dbReference type="KEGG" id="bsto:C0V70_17080"/>
<dbReference type="SUPFAM" id="SSF53187">
    <property type="entry name" value="Zn-dependent exopeptidases"/>
    <property type="match status" value="1"/>
</dbReference>
<evidence type="ECO:0000256" key="2">
    <source>
        <dbReference type="ARBA" id="ARBA00022801"/>
    </source>
</evidence>
<dbReference type="Gene3D" id="3.30.70.360">
    <property type="match status" value="1"/>
</dbReference>
<proteinExistence type="predicted"/>
<evidence type="ECO:0000256" key="1">
    <source>
        <dbReference type="ARBA" id="ARBA00022723"/>
    </source>
</evidence>
<dbReference type="Pfam" id="PF01546">
    <property type="entry name" value="Peptidase_M20"/>
    <property type="match status" value="1"/>
</dbReference>